<name>A0ABR9JW94_9ACTN</name>
<protein>
    <submittedName>
        <fullName evidence="3">SAM-dependent methyltransferase</fullName>
    </submittedName>
</protein>
<dbReference type="GO" id="GO:0008168">
    <property type="term" value="F:methyltransferase activity"/>
    <property type="evidence" value="ECO:0007669"/>
    <property type="project" value="UniProtKB-KW"/>
</dbReference>
<sequence>MIHEHPLAYLLGIEGIALLRAFTGEHDRAFVEARLAEVRRLLDDPSLTDAAVDVERVEVVDGYRAWAPTYDDGPNAAFEFEAPVLAEILDTIPPGVALDAACGTGRHTSLLAARGHRPIGVDASPDMLARARTRVPDARFVQGDLHRLPVRDASADLVVSGLALTHVRDLVPVVAEFARVLRPGGHLVITDVHPEHVARGSVPPVRDAEGRPGRLVAHRHTVGDHVRAALHAGLEVRRCEEPAPPAPPRPSGPPPSGPGPWDVWPWSLAPLVPKAAAAASAGVPALLALHHRRPTTPRPD</sequence>
<evidence type="ECO:0000313" key="3">
    <source>
        <dbReference type="EMBL" id="MBE1534646.1"/>
    </source>
</evidence>
<dbReference type="GO" id="GO:0032259">
    <property type="term" value="P:methylation"/>
    <property type="evidence" value="ECO:0007669"/>
    <property type="project" value="UniProtKB-KW"/>
</dbReference>
<reference evidence="3 4" key="1">
    <citation type="submission" date="2020-10" db="EMBL/GenBank/DDBJ databases">
        <title>Sequencing the genomes of 1000 actinobacteria strains.</title>
        <authorList>
            <person name="Klenk H.-P."/>
        </authorList>
    </citation>
    <scope>NUCLEOTIDE SEQUENCE [LARGE SCALE GENOMIC DNA]</scope>
    <source>
        <strain evidence="3 4">DSM 46744</strain>
    </source>
</reference>
<accession>A0ABR9JW94</accession>
<dbReference type="InterPro" id="IPR013216">
    <property type="entry name" value="Methyltransf_11"/>
</dbReference>
<dbReference type="SUPFAM" id="SSF53335">
    <property type="entry name" value="S-adenosyl-L-methionine-dependent methyltransferases"/>
    <property type="match status" value="1"/>
</dbReference>
<feature type="compositionally biased region" description="Pro residues" evidence="1">
    <location>
        <begin position="242"/>
        <end position="258"/>
    </location>
</feature>
<dbReference type="RefSeq" id="WP_192760993.1">
    <property type="nucleotide sequence ID" value="NZ_JADBDZ010000001.1"/>
</dbReference>
<comment type="caution">
    <text evidence="3">The sequence shown here is derived from an EMBL/GenBank/DDBJ whole genome shotgun (WGS) entry which is preliminary data.</text>
</comment>
<dbReference type="EMBL" id="JADBDZ010000001">
    <property type="protein sequence ID" value="MBE1534646.1"/>
    <property type="molecule type" value="Genomic_DNA"/>
</dbReference>
<evidence type="ECO:0000256" key="1">
    <source>
        <dbReference type="SAM" id="MobiDB-lite"/>
    </source>
</evidence>
<dbReference type="CDD" id="cd02440">
    <property type="entry name" value="AdoMet_MTases"/>
    <property type="match status" value="1"/>
</dbReference>
<keyword evidence="4" id="KW-1185">Reference proteome</keyword>
<gene>
    <name evidence="3" type="ORF">H4W34_004479</name>
</gene>
<keyword evidence="3" id="KW-0489">Methyltransferase</keyword>
<dbReference type="InterPro" id="IPR029063">
    <property type="entry name" value="SAM-dependent_MTases_sf"/>
</dbReference>
<feature type="domain" description="Methyltransferase type 11" evidence="2">
    <location>
        <begin position="98"/>
        <end position="189"/>
    </location>
</feature>
<dbReference type="PANTHER" id="PTHR42912">
    <property type="entry name" value="METHYLTRANSFERASE"/>
    <property type="match status" value="1"/>
</dbReference>
<feature type="region of interest" description="Disordered" evidence="1">
    <location>
        <begin position="239"/>
        <end position="263"/>
    </location>
</feature>
<proteinExistence type="predicted"/>
<organism evidence="3 4">
    <name type="scientific">Actinomadura algeriensis</name>
    <dbReference type="NCBI Taxonomy" id="1679523"/>
    <lineage>
        <taxon>Bacteria</taxon>
        <taxon>Bacillati</taxon>
        <taxon>Actinomycetota</taxon>
        <taxon>Actinomycetes</taxon>
        <taxon>Streptosporangiales</taxon>
        <taxon>Thermomonosporaceae</taxon>
        <taxon>Actinomadura</taxon>
    </lineage>
</organism>
<dbReference type="Pfam" id="PF08241">
    <property type="entry name" value="Methyltransf_11"/>
    <property type="match status" value="1"/>
</dbReference>
<dbReference type="InterPro" id="IPR050508">
    <property type="entry name" value="Methyltransf_Superfamily"/>
</dbReference>
<dbReference type="Gene3D" id="3.40.50.150">
    <property type="entry name" value="Vaccinia Virus protein VP39"/>
    <property type="match status" value="1"/>
</dbReference>
<evidence type="ECO:0000313" key="4">
    <source>
        <dbReference type="Proteomes" id="UP000627838"/>
    </source>
</evidence>
<evidence type="ECO:0000259" key="2">
    <source>
        <dbReference type="Pfam" id="PF08241"/>
    </source>
</evidence>
<dbReference type="Proteomes" id="UP000627838">
    <property type="component" value="Unassembled WGS sequence"/>
</dbReference>
<keyword evidence="3" id="KW-0808">Transferase</keyword>